<evidence type="ECO:0000313" key="2">
    <source>
        <dbReference type="EMBL" id="KAG1528424.1"/>
    </source>
</evidence>
<name>A0A9P6XMS9_RHIOR</name>
<feature type="compositionally biased region" description="Low complexity" evidence="1">
    <location>
        <begin position="43"/>
        <end position="58"/>
    </location>
</feature>
<dbReference type="AlphaFoldDB" id="A0A9P6XMS9"/>
<proteinExistence type="predicted"/>
<dbReference type="Proteomes" id="UP000717996">
    <property type="component" value="Unassembled WGS sequence"/>
</dbReference>
<protein>
    <submittedName>
        <fullName evidence="2">Uncharacterized protein</fullName>
    </submittedName>
</protein>
<sequence length="143" mass="16272">MRDLTNVASTSEERFKRAIQSIAGAVDDEQDSYDANESEFVINSDDSSESNQTSTSKSRNQDDYREAKVDVHLGHFGCDSYMHKIHQLVYIKSQGDIVSKHNLKMLNQLKEQAPDCIITSLLTLGQHYLAKDDLTIHEDMQFM</sequence>
<dbReference type="EMBL" id="JAANIT010008810">
    <property type="protein sequence ID" value="KAG1528424.1"/>
    <property type="molecule type" value="Genomic_DNA"/>
</dbReference>
<gene>
    <name evidence="2" type="ORF">G6F51_014258</name>
</gene>
<evidence type="ECO:0000313" key="3">
    <source>
        <dbReference type="Proteomes" id="UP000717996"/>
    </source>
</evidence>
<comment type="caution">
    <text evidence="2">The sequence shown here is derived from an EMBL/GenBank/DDBJ whole genome shotgun (WGS) entry which is preliminary data.</text>
</comment>
<feature type="region of interest" description="Disordered" evidence="1">
    <location>
        <begin position="26"/>
        <end position="64"/>
    </location>
</feature>
<feature type="compositionally biased region" description="Acidic residues" evidence="1">
    <location>
        <begin position="26"/>
        <end position="37"/>
    </location>
</feature>
<accession>A0A9P6XMS9</accession>
<reference evidence="2" key="1">
    <citation type="journal article" date="2020" name="Microb. Genom.">
        <title>Genetic diversity of clinical and environmental Mucorales isolates obtained from an investigation of mucormycosis cases among solid organ transplant recipients.</title>
        <authorList>
            <person name="Nguyen M.H."/>
            <person name="Kaul D."/>
            <person name="Muto C."/>
            <person name="Cheng S.J."/>
            <person name="Richter R.A."/>
            <person name="Bruno V.M."/>
            <person name="Liu G."/>
            <person name="Beyhan S."/>
            <person name="Sundermann A.J."/>
            <person name="Mounaud S."/>
            <person name="Pasculle A.W."/>
            <person name="Nierman W.C."/>
            <person name="Driscoll E."/>
            <person name="Cumbie R."/>
            <person name="Clancy C.J."/>
            <person name="Dupont C.L."/>
        </authorList>
    </citation>
    <scope>NUCLEOTIDE SEQUENCE</scope>
    <source>
        <strain evidence="2">GL16</strain>
    </source>
</reference>
<evidence type="ECO:0000256" key="1">
    <source>
        <dbReference type="SAM" id="MobiDB-lite"/>
    </source>
</evidence>
<organism evidence="2 3">
    <name type="scientific">Rhizopus oryzae</name>
    <name type="common">Mucormycosis agent</name>
    <name type="synonym">Rhizopus arrhizus var. delemar</name>
    <dbReference type="NCBI Taxonomy" id="64495"/>
    <lineage>
        <taxon>Eukaryota</taxon>
        <taxon>Fungi</taxon>
        <taxon>Fungi incertae sedis</taxon>
        <taxon>Mucoromycota</taxon>
        <taxon>Mucoromycotina</taxon>
        <taxon>Mucoromycetes</taxon>
        <taxon>Mucorales</taxon>
        <taxon>Mucorineae</taxon>
        <taxon>Rhizopodaceae</taxon>
        <taxon>Rhizopus</taxon>
    </lineage>
</organism>